<evidence type="ECO:0000259" key="6">
    <source>
        <dbReference type="Pfam" id="PF13515"/>
    </source>
</evidence>
<feature type="transmembrane region" description="Helical" evidence="5">
    <location>
        <begin position="493"/>
        <end position="511"/>
    </location>
</feature>
<keyword evidence="3 5" id="KW-1133">Transmembrane helix</keyword>
<organism evidence="7 8">
    <name type="scientific">Catenibacillus scindens</name>
    <dbReference type="NCBI Taxonomy" id="673271"/>
    <lineage>
        <taxon>Bacteria</taxon>
        <taxon>Bacillati</taxon>
        <taxon>Bacillota</taxon>
        <taxon>Clostridia</taxon>
        <taxon>Lachnospirales</taxon>
        <taxon>Lachnospiraceae</taxon>
        <taxon>Catenibacillus</taxon>
    </lineage>
</organism>
<feature type="transmembrane region" description="Helical" evidence="5">
    <location>
        <begin position="152"/>
        <end position="175"/>
    </location>
</feature>
<accession>A0A7W8H8T8</accession>
<keyword evidence="2 5" id="KW-0812">Transmembrane</keyword>
<keyword evidence="4 5" id="KW-0472">Membrane</keyword>
<name>A0A7W8H8T8_9FIRM</name>
<dbReference type="Proteomes" id="UP000543642">
    <property type="component" value="Unassembled WGS sequence"/>
</dbReference>
<reference evidence="7 8" key="1">
    <citation type="submission" date="2020-08" db="EMBL/GenBank/DDBJ databases">
        <title>Genomic Encyclopedia of Type Strains, Phase IV (KMG-IV): sequencing the most valuable type-strain genomes for metagenomic binning, comparative biology and taxonomic classification.</title>
        <authorList>
            <person name="Goeker M."/>
        </authorList>
    </citation>
    <scope>NUCLEOTIDE SEQUENCE [LARGE SCALE GENOMIC DNA]</scope>
    <source>
        <strain evidence="7 8">DSM 106146</strain>
    </source>
</reference>
<evidence type="ECO:0000256" key="5">
    <source>
        <dbReference type="SAM" id="Phobius"/>
    </source>
</evidence>
<protein>
    <recommendedName>
        <fullName evidence="6">Integral membrane bound transporter domain-containing protein</fullName>
    </recommendedName>
</protein>
<feature type="domain" description="Integral membrane bound transporter" evidence="6">
    <location>
        <begin position="386"/>
        <end position="506"/>
    </location>
</feature>
<comment type="subcellular location">
    <subcellularLocation>
        <location evidence="1">Membrane</location>
        <topology evidence="1">Multi-pass membrane protein</topology>
    </subcellularLocation>
</comment>
<feature type="transmembrane region" description="Helical" evidence="5">
    <location>
        <begin position="468"/>
        <end position="487"/>
    </location>
</feature>
<dbReference type="GO" id="GO:0016020">
    <property type="term" value="C:membrane"/>
    <property type="evidence" value="ECO:0007669"/>
    <property type="project" value="UniProtKB-SubCell"/>
</dbReference>
<feature type="transmembrane region" description="Helical" evidence="5">
    <location>
        <begin position="38"/>
        <end position="71"/>
    </location>
</feature>
<feature type="transmembrane region" description="Helical" evidence="5">
    <location>
        <begin position="83"/>
        <end position="99"/>
    </location>
</feature>
<evidence type="ECO:0000256" key="2">
    <source>
        <dbReference type="ARBA" id="ARBA00022692"/>
    </source>
</evidence>
<dbReference type="AlphaFoldDB" id="A0A7W8H8T8"/>
<evidence type="ECO:0000256" key="1">
    <source>
        <dbReference type="ARBA" id="ARBA00004141"/>
    </source>
</evidence>
<dbReference type="Pfam" id="PF13515">
    <property type="entry name" value="FUSC_2"/>
    <property type="match status" value="1"/>
</dbReference>
<dbReference type="RefSeq" id="WP_183772196.1">
    <property type="nucleotide sequence ID" value="NZ_JACHFW010000003.1"/>
</dbReference>
<proteinExistence type="predicted"/>
<sequence>MMKNMRGSKAMKVIKLEKISAKAVRDQMKSTWKKFTQALPVIVFFLFLFCTVIWIFGSHCVMVVSIVTVVFKGNYKKRQSWGSLFRVAGLQIFLCALAYVATWNLALRLILNFIIPFCLIFLKASQFNKLAYFSGLMTFTFLQLLPMDFSGFIAQTAAFFYAMACFLALTVIYRLTHPLTPDYSRPKKGLLVYASWLRSCLNKEADREAETTLYSLSQSLYRDAYMRRGRREIVDVEGKVSYDFALIFQRAAYFIGSGRELPWSSEDDLCQKEKDFVRRCGGYLADAGGCDFWKEEYRSPLLDRGKALVEEAKTYDTEIFVVMQNCVRPFVIILDTLRQFEEGQLSSGWDLPRHQRAAGRFRYHLQMDAFEFRFAMRMSLVLVLTFAYVVISGADHGYWLPLNAFLLLRPMYEDSQYRMKTRFAGTVAGCAVMAVIYPLLPGYIGHLILAGLMAACMYMATPGTRVHAGFVTCFGLSMATLAMGETTAIELRILYVAAAVAIVLVINRFFFPTSMGQQFHYNIQQIFHMHHVYLRILGGSLSMPLDYGIICDAQLEYHMIHVQLRDYVEKNHPDKSPVYLEFLRISQRMVSEMEQMLFLVNNRRRGLTAMKTLEDYIAFTDYVLNQAQQRLRLKPERHTRKIRDLDYHRTIPGEPELSYLMTRYGKNVSRVYRLICEKSYQ</sequence>
<dbReference type="InterPro" id="IPR049453">
    <property type="entry name" value="Memb_transporter_dom"/>
</dbReference>
<evidence type="ECO:0000256" key="3">
    <source>
        <dbReference type="ARBA" id="ARBA00022989"/>
    </source>
</evidence>
<dbReference type="EMBL" id="JACHFW010000003">
    <property type="protein sequence ID" value="MBB5263929.1"/>
    <property type="molecule type" value="Genomic_DNA"/>
</dbReference>
<gene>
    <name evidence="7" type="ORF">HNP82_001034</name>
</gene>
<feature type="transmembrane region" description="Helical" evidence="5">
    <location>
        <begin position="374"/>
        <end position="391"/>
    </location>
</feature>
<evidence type="ECO:0000313" key="8">
    <source>
        <dbReference type="Proteomes" id="UP000543642"/>
    </source>
</evidence>
<evidence type="ECO:0000313" key="7">
    <source>
        <dbReference type="EMBL" id="MBB5263929.1"/>
    </source>
</evidence>
<evidence type="ECO:0000256" key="4">
    <source>
        <dbReference type="ARBA" id="ARBA00023136"/>
    </source>
</evidence>
<comment type="caution">
    <text evidence="7">The sequence shown here is derived from an EMBL/GenBank/DDBJ whole genome shotgun (WGS) entry which is preliminary data.</text>
</comment>
<keyword evidence="8" id="KW-1185">Reference proteome</keyword>